<dbReference type="GO" id="GO:0030288">
    <property type="term" value="C:outer membrane-bounded periplasmic space"/>
    <property type="evidence" value="ECO:0007669"/>
    <property type="project" value="TreeGrafter"/>
</dbReference>
<dbReference type="GO" id="GO:0042884">
    <property type="term" value="P:microcin transport"/>
    <property type="evidence" value="ECO:0007669"/>
    <property type="project" value="TreeGrafter"/>
</dbReference>
<feature type="domain" description="Solute-binding protein family 5" evidence="3">
    <location>
        <begin position="75"/>
        <end position="421"/>
    </location>
</feature>
<sequence length="512" mass="58548">MSVFILIAAVLFLGITGCSDSDTLENQYKDKSVVVNLQGGDWGYPTPFSHYSRGPGIYKMTLIFDSLLERGEKGYIPWLAKEWTVSEDGCKYTFILRENIKWHDGIDLTAEDVVFSFKYYEKHPPVFNDLTVDGETFIKSVKAIDTHTIEFEVERPVAFLLGKIGNTRIIPKHIWEGVEDPVNFNGPEAVIGSGPYILTYYSREQGAYKFEAFKDFWGSGQRVDVIKFIPVSDNILAFDRGEIDITGVSPDVISKYSDENEYTIIKNPAFWGYRLIFNMEKRPELLDVNVRKAFAHAIDKNELIEKVARNAAVPASPGYLPIHHIWYNDKVVNYEFDIEKAKDLMNGRKLSFTLLTGNSNEEVKIAELIKINLERAGIDIIITSVDTKTRDGAIKNGNYEIVLNGHGGWGGDPDILRTTFANGRIRGYSNDEINELSERQLYEMDAKKRKDIIYKLQEVIGEEVPMLPLYNTTGYCVFRHSKYDGWKYMFDHHEVTHNKLSYLDSWEEGNIP</sequence>
<dbReference type="PANTHER" id="PTHR30290:SF64">
    <property type="entry name" value="ABC TRANSPORTER PERIPLASMIC BINDING PROTEIN"/>
    <property type="match status" value="1"/>
</dbReference>
<feature type="chain" id="PRO_5038448779" evidence="2">
    <location>
        <begin position="22"/>
        <end position="512"/>
    </location>
</feature>
<dbReference type="Gene3D" id="3.40.190.10">
    <property type="entry name" value="Periplasmic binding protein-like II"/>
    <property type="match status" value="1"/>
</dbReference>
<dbReference type="Proteomes" id="UP000239720">
    <property type="component" value="Unassembled WGS sequence"/>
</dbReference>
<evidence type="ECO:0000256" key="2">
    <source>
        <dbReference type="SAM" id="SignalP"/>
    </source>
</evidence>
<evidence type="ECO:0000256" key="1">
    <source>
        <dbReference type="ARBA" id="ARBA00022729"/>
    </source>
</evidence>
<dbReference type="PANTHER" id="PTHR30290">
    <property type="entry name" value="PERIPLASMIC BINDING COMPONENT OF ABC TRANSPORTER"/>
    <property type="match status" value="1"/>
</dbReference>
<dbReference type="InterPro" id="IPR030678">
    <property type="entry name" value="Peptide/Ni-bd"/>
</dbReference>
<dbReference type="AlphaFoldDB" id="A0A2S8REM6"/>
<dbReference type="InterPro" id="IPR000914">
    <property type="entry name" value="SBP_5_dom"/>
</dbReference>
<name>A0A2S8REM6_9FIRM</name>
<keyword evidence="1 2" id="KW-0732">Signal</keyword>
<reference evidence="4 5" key="1">
    <citation type="journal article" date="2018" name="Syst. Appl. Microbiol.">
        <title>Characterization and high-quality draft genome sequence of Herbivorax saccincola A7, an anaerobic, alkaliphilic, thermophilic, cellulolytic, and xylanolytic bacterium.</title>
        <authorList>
            <person name="Aikawa S."/>
            <person name="Baramee S."/>
            <person name="Sermsathanaswadi J."/>
            <person name="Thianheng P."/>
            <person name="Tachaapaikoon C."/>
            <person name="Shikata A."/>
            <person name="Waeonukul R."/>
            <person name="Pason P."/>
            <person name="Ratanakhanokchai K."/>
            <person name="Kosugi A."/>
        </authorList>
    </citation>
    <scope>NUCLEOTIDE SEQUENCE [LARGE SCALE GENOMIC DNA]</scope>
    <source>
        <strain evidence="4 5">A7</strain>
    </source>
</reference>
<dbReference type="Pfam" id="PF00496">
    <property type="entry name" value="SBP_bac_5"/>
    <property type="match status" value="1"/>
</dbReference>
<dbReference type="EMBL" id="NEMB01000003">
    <property type="protein sequence ID" value="PQQ68264.1"/>
    <property type="molecule type" value="Genomic_DNA"/>
</dbReference>
<dbReference type="GO" id="GO:0043190">
    <property type="term" value="C:ATP-binding cassette (ABC) transporter complex"/>
    <property type="evidence" value="ECO:0007669"/>
    <property type="project" value="InterPro"/>
</dbReference>
<dbReference type="OrthoDB" id="9772924at2"/>
<dbReference type="Gene3D" id="3.10.105.10">
    <property type="entry name" value="Dipeptide-binding Protein, Domain 3"/>
    <property type="match status" value="1"/>
</dbReference>
<evidence type="ECO:0000313" key="5">
    <source>
        <dbReference type="Proteomes" id="UP000239720"/>
    </source>
</evidence>
<feature type="signal peptide" evidence="2">
    <location>
        <begin position="1"/>
        <end position="21"/>
    </location>
</feature>
<dbReference type="CDD" id="cd08520">
    <property type="entry name" value="PBP2_NikA_DppA_OppA_like_21"/>
    <property type="match status" value="1"/>
</dbReference>
<comment type="caution">
    <text evidence="4">The sequence shown here is derived from an EMBL/GenBank/DDBJ whole genome shotgun (WGS) entry which is preliminary data.</text>
</comment>
<dbReference type="GO" id="GO:0015833">
    <property type="term" value="P:peptide transport"/>
    <property type="evidence" value="ECO:0007669"/>
    <property type="project" value="TreeGrafter"/>
</dbReference>
<dbReference type="SUPFAM" id="SSF53850">
    <property type="entry name" value="Periplasmic binding protein-like II"/>
    <property type="match status" value="1"/>
</dbReference>
<protein>
    <submittedName>
        <fullName evidence="4">Diguanylate phosphodiesterase</fullName>
    </submittedName>
</protein>
<organism evidence="4 5">
    <name type="scientific">Acetivibrio saccincola</name>
    <dbReference type="NCBI Taxonomy" id="1677857"/>
    <lineage>
        <taxon>Bacteria</taxon>
        <taxon>Bacillati</taxon>
        <taxon>Bacillota</taxon>
        <taxon>Clostridia</taxon>
        <taxon>Eubacteriales</taxon>
        <taxon>Oscillospiraceae</taxon>
        <taxon>Acetivibrio</taxon>
    </lineage>
</organism>
<dbReference type="PIRSF" id="PIRSF002741">
    <property type="entry name" value="MppA"/>
    <property type="match status" value="1"/>
</dbReference>
<gene>
    <name evidence="4" type="ORF">B9R14_05160</name>
</gene>
<dbReference type="GO" id="GO:1904680">
    <property type="term" value="F:peptide transmembrane transporter activity"/>
    <property type="evidence" value="ECO:0007669"/>
    <property type="project" value="TreeGrafter"/>
</dbReference>
<evidence type="ECO:0000259" key="3">
    <source>
        <dbReference type="Pfam" id="PF00496"/>
    </source>
</evidence>
<evidence type="ECO:0000313" key="4">
    <source>
        <dbReference type="EMBL" id="PQQ68264.1"/>
    </source>
</evidence>
<proteinExistence type="predicted"/>
<dbReference type="Gene3D" id="3.90.76.10">
    <property type="entry name" value="Dipeptide-binding Protein, Domain 1"/>
    <property type="match status" value="1"/>
</dbReference>
<dbReference type="InterPro" id="IPR039424">
    <property type="entry name" value="SBP_5"/>
</dbReference>
<accession>A0A2S8REM6</accession>